<dbReference type="OrthoDB" id="3192693at2759"/>
<evidence type="ECO:0000259" key="2">
    <source>
        <dbReference type="Pfam" id="PF20149"/>
    </source>
</evidence>
<feature type="region of interest" description="Disordered" evidence="1">
    <location>
        <begin position="458"/>
        <end position="484"/>
    </location>
</feature>
<evidence type="ECO:0000313" key="3">
    <source>
        <dbReference type="EMBL" id="GLB45954.1"/>
    </source>
</evidence>
<feature type="region of interest" description="Disordered" evidence="1">
    <location>
        <begin position="190"/>
        <end position="241"/>
    </location>
</feature>
<keyword evidence="4" id="KW-1185">Reference proteome</keyword>
<feature type="compositionally biased region" description="Low complexity" evidence="1">
    <location>
        <begin position="211"/>
        <end position="221"/>
    </location>
</feature>
<feature type="compositionally biased region" description="Acidic residues" evidence="1">
    <location>
        <begin position="82"/>
        <end position="97"/>
    </location>
</feature>
<accession>A0A9P3US74</accession>
<dbReference type="Proteomes" id="UP001063166">
    <property type="component" value="Unassembled WGS sequence"/>
</dbReference>
<comment type="caution">
    <text evidence="3">The sequence shown here is derived from an EMBL/GenBank/DDBJ whole genome shotgun (WGS) entry which is preliminary data.</text>
</comment>
<reference evidence="3" key="1">
    <citation type="submission" date="2022-07" db="EMBL/GenBank/DDBJ databases">
        <title>The genome of Lyophyllum shimeji provides insight into the initial evolution of ectomycorrhizal fungal genome.</title>
        <authorList>
            <person name="Kobayashi Y."/>
            <person name="Shibata T."/>
            <person name="Hirakawa H."/>
            <person name="Shigenobu S."/>
            <person name="Nishiyama T."/>
            <person name="Yamada A."/>
            <person name="Hasebe M."/>
            <person name="Kawaguchi M."/>
        </authorList>
    </citation>
    <scope>NUCLEOTIDE SEQUENCE</scope>
    <source>
        <strain evidence="3">AT787</strain>
    </source>
</reference>
<feature type="domain" description="DUF6532" evidence="2">
    <location>
        <begin position="268"/>
        <end position="417"/>
    </location>
</feature>
<gene>
    <name evidence="3" type="ORF">LshimejAT787_4300010</name>
</gene>
<proteinExistence type="predicted"/>
<feature type="compositionally biased region" description="Basic and acidic residues" evidence="1">
    <location>
        <begin position="37"/>
        <end position="79"/>
    </location>
</feature>
<dbReference type="InterPro" id="IPR045341">
    <property type="entry name" value="DUF6532"/>
</dbReference>
<organism evidence="3 4">
    <name type="scientific">Lyophyllum shimeji</name>
    <name type="common">Hon-shimeji</name>
    <name type="synonym">Tricholoma shimeji</name>
    <dbReference type="NCBI Taxonomy" id="47721"/>
    <lineage>
        <taxon>Eukaryota</taxon>
        <taxon>Fungi</taxon>
        <taxon>Dikarya</taxon>
        <taxon>Basidiomycota</taxon>
        <taxon>Agaricomycotina</taxon>
        <taxon>Agaricomycetes</taxon>
        <taxon>Agaricomycetidae</taxon>
        <taxon>Agaricales</taxon>
        <taxon>Tricholomatineae</taxon>
        <taxon>Lyophyllaceae</taxon>
        <taxon>Lyophyllum</taxon>
    </lineage>
</organism>
<protein>
    <recommendedName>
        <fullName evidence="2">DUF6532 domain-containing protein</fullName>
    </recommendedName>
</protein>
<dbReference type="AlphaFoldDB" id="A0A9P3US74"/>
<dbReference type="EMBL" id="BRPK01000043">
    <property type="protein sequence ID" value="GLB45954.1"/>
    <property type="molecule type" value="Genomic_DNA"/>
</dbReference>
<dbReference type="Pfam" id="PF20149">
    <property type="entry name" value="DUF6532"/>
    <property type="match status" value="1"/>
</dbReference>
<evidence type="ECO:0000313" key="4">
    <source>
        <dbReference type="Proteomes" id="UP001063166"/>
    </source>
</evidence>
<evidence type="ECO:0000256" key="1">
    <source>
        <dbReference type="SAM" id="MobiDB-lite"/>
    </source>
</evidence>
<feature type="region of interest" description="Disordered" evidence="1">
    <location>
        <begin position="33"/>
        <end position="98"/>
    </location>
</feature>
<sequence length="484" mass="54347">MQGCHHIQAPLPLQRRIQTISMHDHQDQVALVQLDTSSKERNQAKTEGDHKEKKIDSTAREKECQRLKKRLRELEKENNDGGQEESDDELPPEEEDKDKDILGFSSSVVSPFIPRLHLTYLLPFFLSLVYTCPPEFGASFQVKPLTTADSGNPLCAVDLNIDKQASENSAAATTDHDDLKNDSDISQEFYNSETGFRDAQERARQRKRQKTTPSQSSSKQSGNKVTSEPIDNETPESTITKNSRQYKIAHIKQGSNGLNISHYLSSLLEEQVVWICGRGSRIRDDILNQVQSQIASSFGFDSIGSAACVKARNEKKAASLLDETCFHYKNPIAKEGVAQNLLITNTLHNTCFKDKSAVGVLYKSYFNPISLNTLALIMTLIQFCIQEWSTGVKVKGAFTEKSFQTDYDSHLTELKKWKAFSVEVTTNIRKKMSGWLLKLVGVDPNPVRRRYLVGEDEERARKELEGHTGLTDSEDKGNSTGLGE</sequence>
<name>A0A9P3US74_LYOSH</name>